<dbReference type="Proteomes" id="UP000633365">
    <property type="component" value="Unassembled WGS sequence"/>
</dbReference>
<evidence type="ECO:0000313" key="3">
    <source>
        <dbReference type="Proteomes" id="UP000633365"/>
    </source>
</evidence>
<reference evidence="2" key="1">
    <citation type="submission" date="2021-01" db="EMBL/GenBank/DDBJ databases">
        <title>Genome public.</title>
        <authorList>
            <person name="Liu C."/>
            <person name="Sun Q."/>
        </authorList>
    </citation>
    <scope>NUCLEOTIDE SEQUENCE</scope>
    <source>
        <strain evidence="2">M6</strain>
    </source>
</reference>
<protein>
    <submittedName>
        <fullName evidence="2">DUF3789 domain-containing protein</fullName>
    </submittedName>
</protein>
<name>A0A935C3F5_9FIRM</name>
<keyword evidence="1" id="KW-1133">Transmembrane helix</keyword>
<accession>A0A935C3F5</accession>
<dbReference type="Pfam" id="PF12664">
    <property type="entry name" value="DUF3789"/>
    <property type="match status" value="1"/>
</dbReference>
<keyword evidence="1" id="KW-0812">Transmembrane</keyword>
<keyword evidence="1" id="KW-0472">Membrane</keyword>
<dbReference type="InterPro" id="IPR024522">
    <property type="entry name" value="DUF3789"/>
</dbReference>
<proteinExistence type="predicted"/>
<sequence>MISFIIGLMLGGFFGVAIMALMQIASDADDKTGMRHER</sequence>
<gene>
    <name evidence="2" type="ORF">JKK62_13960</name>
</gene>
<dbReference type="AlphaFoldDB" id="A0A935C3F5"/>
<evidence type="ECO:0000313" key="2">
    <source>
        <dbReference type="EMBL" id="MBK6089731.1"/>
    </source>
</evidence>
<evidence type="ECO:0000256" key="1">
    <source>
        <dbReference type="SAM" id="Phobius"/>
    </source>
</evidence>
<feature type="transmembrane region" description="Helical" evidence="1">
    <location>
        <begin position="6"/>
        <end position="25"/>
    </location>
</feature>
<dbReference type="RefSeq" id="WP_201428439.1">
    <property type="nucleotide sequence ID" value="NZ_JAEQMG010000149.1"/>
</dbReference>
<comment type="caution">
    <text evidence="2">The sequence shown here is derived from an EMBL/GenBank/DDBJ whole genome shotgun (WGS) entry which is preliminary data.</text>
</comment>
<dbReference type="EMBL" id="JAEQMG010000149">
    <property type="protein sequence ID" value="MBK6089731.1"/>
    <property type="molecule type" value="Genomic_DNA"/>
</dbReference>
<keyword evidence="3" id="KW-1185">Reference proteome</keyword>
<organism evidence="2 3">
    <name type="scientific">Ruminococcus difficilis</name>
    <dbReference type="NCBI Taxonomy" id="2763069"/>
    <lineage>
        <taxon>Bacteria</taxon>
        <taxon>Bacillati</taxon>
        <taxon>Bacillota</taxon>
        <taxon>Clostridia</taxon>
        <taxon>Eubacteriales</taxon>
        <taxon>Oscillospiraceae</taxon>
        <taxon>Ruminococcus</taxon>
    </lineage>
</organism>